<reference evidence="2" key="2">
    <citation type="submission" date="2020-09" db="EMBL/GenBank/DDBJ databases">
        <authorList>
            <person name="Sun Q."/>
            <person name="Ohkuma M."/>
        </authorList>
    </citation>
    <scope>NUCLEOTIDE SEQUENCE</scope>
    <source>
        <strain evidence="2">JCM 4125</strain>
    </source>
</reference>
<reference evidence="2" key="1">
    <citation type="journal article" date="2014" name="Int. J. Syst. Evol. Microbiol.">
        <title>Complete genome sequence of Corynebacterium casei LMG S-19264T (=DSM 44701T), isolated from a smear-ripened cheese.</title>
        <authorList>
            <consortium name="US DOE Joint Genome Institute (JGI-PGF)"/>
            <person name="Walter F."/>
            <person name="Albersmeier A."/>
            <person name="Kalinowski J."/>
            <person name="Ruckert C."/>
        </authorList>
    </citation>
    <scope>NUCLEOTIDE SEQUENCE</scope>
    <source>
        <strain evidence="2">JCM 4125</strain>
    </source>
</reference>
<sequence>MSAAAPQAGPDLTVDGTGLLCVTLLLRLVKRIDGARPGTLVHVIATDPAAPLDLPAWCHMTGHTYVGPVPGRQQMYAVRLAAGARATRTDAPWHPVRAGSQEPQGR</sequence>
<evidence type="ECO:0000259" key="1">
    <source>
        <dbReference type="Pfam" id="PF01206"/>
    </source>
</evidence>
<dbReference type="AlphaFoldDB" id="A0A918HPA2"/>
<feature type="domain" description="UPF0033" evidence="1">
    <location>
        <begin position="13"/>
        <end position="68"/>
    </location>
</feature>
<protein>
    <recommendedName>
        <fullName evidence="1">UPF0033 domain-containing protein</fullName>
    </recommendedName>
</protein>
<dbReference type="Proteomes" id="UP000646776">
    <property type="component" value="Unassembled WGS sequence"/>
</dbReference>
<dbReference type="InterPro" id="IPR036868">
    <property type="entry name" value="TusA-like_sf"/>
</dbReference>
<organism evidence="2 3">
    <name type="scientific">Streptomyces phaeofaciens</name>
    <dbReference type="NCBI Taxonomy" id="68254"/>
    <lineage>
        <taxon>Bacteria</taxon>
        <taxon>Bacillati</taxon>
        <taxon>Actinomycetota</taxon>
        <taxon>Actinomycetes</taxon>
        <taxon>Kitasatosporales</taxon>
        <taxon>Streptomycetaceae</taxon>
        <taxon>Streptomyces</taxon>
    </lineage>
</organism>
<evidence type="ECO:0000313" key="3">
    <source>
        <dbReference type="Proteomes" id="UP000646776"/>
    </source>
</evidence>
<dbReference type="EMBL" id="BMSA01000028">
    <property type="protein sequence ID" value="GGT83071.1"/>
    <property type="molecule type" value="Genomic_DNA"/>
</dbReference>
<dbReference type="RefSeq" id="WP_189716809.1">
    <property type="nucleotide sequence ID" value="NZ_BMSA01000028.1"/>
</dbReference>
<keyword evidence="3" id="KW-1185">Reference proteome</keyword>
<dbReference type="Pfam" id="PF01206">
    <property type="entry name" value="TusA"/>
    <property type="match status" value="1"/>
</dbReference>
<gene>
    <name evidence="2" type="ORF">GCM10010226_72120</name>
</gene>
<name>A0A918HPA2_9ACTN</name>
<dbReference type="InterPro" id="IPR001455">
    <property type="entry name" value="TusA-like"/>
</dbReference>
<dbReference type="CDD" id="cd00291">
    <property type="entry name" value="SirA_YedF_YeeD"/>
    <property type="match status" value="1"/>
</dbReference>
<evidence type="ECO:0000313" key="2">
    <source>
        <dbReference type="EMBL" id="GGT83071.1"/>
    </source>
</evidence>
<accession>A0A918HPA2</accession>
<proteinExistence type="predicted"/>
<comment type="caution">
    <text evidence="2">The sequence shown here is derived from an EMBL/GenBank/DDBJ whole genome shotgun (WGS) entry which is preliminary data.</text>
</comment>
<dbReference type="Gene3D" id="3.30.110.40">
    <property type="entry name" value="TusA-like domain"/>
    <property type="match status" value="1"/>
</dbReference>
<dbReference type="SUPFAM" id="SSF64307">
    <property type="entry name" value="SirA-like"/>
    <property type="match status" value="1"/>
</dbReference>